<proteinExistence type="predicted"/>
<sequence length="47" mass="5403">MLITPPHYWVASMSSTMPCLYCLSDMPKCFVLVSLLKPYFSLNFGRL</sequence>
<gene>
    <name evidence="1" type="ORF">MANES_01G081700</name>
</gene>
<accession>A0A2C9WK73</accession>
<protein>
    <submittedName>
        <fullName evidence="1">Uncharacterized protein</fullName>
    </submittedName>
</protein>
<name>A0A2C9WK73_MANES</name>
<dbReference type="EMBL" id="CM004387">
    <property type="protein sequence ID" value="OAY60047.1"/>
    <property type="molecule type" value="Genomic_DNA"/>
</dbReference>
<reference evidence="1" key="1">
    <citation type="submission" date="2016-02" db="EMBL/GenBank/DDBJ databases">
        <title>WGS assembly of Manihot esculenta.</title>
        <authorList>
            <person name="Bredeson J.V."/>
            <person name="Prochnik S.E."/>
            <person name="Lyons J.B."/>
            <person name="Schmutz J."/>
            <person name="Grimwood J."/>
            <person name="Vrebalov J."/>
            <person name="Bart R.S."/>
            <person name="Amuge T."/>
            <person name="Ferguson M.E."/>
            <person name="Green R."/>
            <person name="Putnam N."/>
            <person name="Stites J."/>
            <person name="Rounsley S."/>
            <person name="Rokhsar D.S."/>
        </authorList>
    </citation>
    <scope>NUCLEOTIDE SEQUENCE [LARGE SCALE GENOMIC DNA]</scope>
    <source>
        <tissue evidence="1">Leaf</tissue>
    </source>
</reference>
<organism evidence="1">
    <name type="scientific">Manihot esculenta</name>
    <name type="common">Cassava</name>
    <name type="synonym">Jatropha manihot</name>
    <dbReference type="NCBI Taxonomy" id="3983"/>
    <lineage>
        <taxon>Eukaryota</taxon>
        <taxon>Viridiplantae</taxon>
        <taxon>Streptophyta</taxon>
        <taxon>Embryophyta</taxon>
        <taxon>Tracheophyta</taxon>
        <taxon>Spermatophyta</taxon>
        <taxon>Magnoliopsida</taxon>
        <taxon>eudicotyledons</taxon>
        <taxon>Gunneridae</taxon>
        <taxon>Pentapetalae</taxon>
        <taxon>rosids</taxon>
        <taxon>fabids</taxon>
        <taxon>Malpighiales</taxon>
        <taxon>Euphorbiaceae</taxon>
        <taxon>Crotonoideae</taxon>
        <taxon>Manihoteae</taxon>
        <taxon>Manihot</taxon>
    </lineage>
</organism>
<evidence type="ECO:0000313" key="1">
    <source>
        <dbReference type="EMBL" id="OAY60047.1"/>
    </source>
</evidence>
<dbReference type="AlphaFoldDB" id="A0A2C9WK73"/>